<sequence length="173" mass="20208">MNNNSDIRKLAHIDYLNKMKYREIAEKYNVSINTVKSWKKRYNWQRDDAPKPEIAPGIEEMQPDSQLDYVNPLREIIKNDLLNQLEENGTFGSHFKDLVCDYMSMWDIKNRLIDDIDRRGVVVTWSNGKQSGEKKNESINELNKTSAQMLKILAELELRASKIDKDDDDANDV</sequence>
<reference evidence="2" key="1">
    <citation type="submission" date="2021-03" db="EMBL/GenBank/DDBJ databases">
        <title>Bacillus suaedae sp. nov., isolated from Suaeda aralocaspica.</title>
        <authorList>
            <person name="Lei R.F.R."/>
        </authorList>
    </citation>
    <scope>NUCLEOTIDE SEQUENCE</scope>
    <source>
        <strain evidence="2">YZJH907-2</strain>
    </source>
</reference>
<dbReference type="Pfam" id="PF05119">
    <property type="entry name" value="Terminase_4"/>
    <property type="match status" value="1"/>
</dbReference>
<comment type="caution">
    <text evidence="2">The sequence shown here is derived from an EMBL/GenBank/DDBJ whole genome shotgun (WGS) entry which is preliminary data.</text>
</comment>
<dbReference type="InterPro" id="IPR009057">
    <property type="entry name" value="Homeodomain-like_sf"/>
</dbReference>
<gene>
    <name evidence="2" type="ORF">J7W16_08305</name>
</gene>
<dbReference type="EMBL" id="JAGKSQ010000003">
    <property type="protein sequence ID" value="MBP3951136.1"/>
    <property type="molecule type" value="Genomic_DNA"/>
</dbReference>
<evidence type="ECO:0000313" key="3">
    <source>
        <dbReference type="Proteomes" id="UP000678228"/>
    </source>
</evidence>
<dbReference type="Pfam" id="PF06056">
    <property type="entry name" value="Terminase_5"/>
    <property type="match status" value="1"/>
</dbReference>
<dbReference type="SUPFAM" id="SSF46689">
    <property type="entry name" value="Homeodomain-like"/>
    <property type="match status" value="1"/>
</dbReference>
<dbReference type="InterPro" id="IPR010332">
    <property type="entry name" value="ATPase_terminase-su_N"/>
</dbReference>
<proteinExistence type="predicted"/>
<dbReference type="Proteomes" id="UP000678228">
    <property type="component" value="Unassembled WGS sequence"/>
</dbReference>
<feature type="domain" description="Terminase ATPase subunit N-terminal" evidence="1">
    <location>
        <begin position="6"/>
        <end position="46"/>
    </location>
</feature>
<dbReference type="InterPro" id="IPR006448">
    <property type="entry name" value="Phage_term_ssu_P27"/>
</dbReference>
<organism evidence="2 3">
    <name type="scientific">Halalkalibacter suaedae</name>
    <dbReference type="NCBI Taxonomy" id="2822140"/>
    <lineage>
        <taxon>Bacteria</taxon>
        <taxon>Bacillati</taxon>
        <taxon>Bacillota</taxon>
        <taxon>Bacilli</taxon>
        <taxon>Bacillales</taxon>
        <taxon>Bacillaceae</taxon>
        <taxon>Halalkalibacter</taxon>
    </lineage>
</organism>
<evidence type="ECO:0000313" key="2">
    <source>
        <dbReference type="EMBL" id="MBP3951136.1"/>
    </source>
</evidence>
<keyword evidence="3" id="KW-1185">Reference proteome</keyword>
<dbReference type="AlphaFoldDB" id="A0A940WRS6"/>
<protein>
    <submittedName>
        <fullName evidence="2">Helix-turn-helix domain-containing protein</fullName>
    </submittedName>
</protein>
<dbReference type="RefSeq" id="WP_210596835.1">
    <property type="nucleotide sequence ID" value="NZ_JAGKSQ010000003.1"/>
</dbReference>
<evidence type="ECO:0000259" key="1">
    <source>
        <dbReference type="Pfam" id="PF06056"/>
    </source>
</evidence>
<accession>A0A940WRS6</accession>
<name>A0A940WRS6_9BACI</name>